<keyword evidence="3" id="KW-0804">Transcription</keyword>
<dbReference type="EMBL" id="LK933238">
    <property type="protein sequence ID" value="CDT53584.1"/>
    <property type="molecule type" value="Genomic_DNA"/>
</dbReference>
<dbReference type="Gene3D" id="1.10.357.10">
    <property type="entry name" value="Tetracycline Repressor, domain 2"/>
    <property type="match status" value="1"/>
</dbReference>
<dbReference type="InterPro" id="IPR001647">
    <property type="entry name" value="HTH_TetR"/>
</dbReference>
<evidence type="ECO:0000313" key="6">
    <source>
        <dbReference type="EMBL" id="CDS83538.1"/>
    </source>
</evidence>
<reference evidence="6" key="1">
    <citation type="submission" date="2014-07" db="EMBL/GenBank/DDBJ databases">
        <authorList>
            <person name="Monot Marc"/>
        </authorList>
    </citation>
    <scope>NUCLEOTIDE SEQUENCE</scope>
    <source>
        <strain evidence="8">7032989</strain>
        <strain evidence="7">7032994</strain>
    </source>
</reference>
<dbReference type="Proteomes" id="UP000189137">
    <property type="component" value="Unassembled WGS sequence"/>
</dbReference>
<evidence type="ECO:0000313" key="11">
    <source>
        <dbReference type="EMBL" id="SJS94128.1"/>
    </source>
</evidence>
<dbReference type="PANTHER" id="PTHR30055:SF234">
    <property type="entry name" value="HTH-TYPE TRANSCRIPTIONAL REGULATOR BETI"/>
    <property type="match status" value="1"/>
</dbReference>
<evidence type="ECO:0000313" key="9">
    <source>
        <dbReference type="EMBL" id="HBH1542790.1"/>
    </source>
</evidence>
<evidence type="ECO:0000256" key="4">
    <source>
        <dbReference type="PROSITE-ProRule" id="PRU00335"/>
    </source>
</evidence>
<feature type="DNA-binding region" description="H-T-H motif" evidence="4">
    <location>
        <begin position="35"/>
        <end position="54"/>
    </location>
</feature>
<reference evidence="11 12" key="2">
    <citation type="submission" date="2017-02" db="EMBL/GenBank/DDBJ databases">
        <authorList>
            <consortium name="Pathogen Informatics"/>
        </authorList>
    </citation>
    <scope>NUCLEOTIDE SEQUENCE [LARGE SCALE GENOMIC DNA]</scope>
    <source>
        <strain evidence="11 12">VRECD0157</strain>
    </source>
</reference>
<gene>
    <name evidence="8" type="ORF">BN1095_550043</name>
    <name evidence="6" type="ORF">BN1096_180083</name>
    <name evidence="7" type="ORF">BN1097_160086</name>
    <name evidence="9" type="ORF">KRM00_002282</name>
    <name evidence="10" type="ORF">KRM00_004371</name>
    <name evidence="11" type="ORF">SAMEA3375112_03236</name>
</gene>
<proteinExistence type="predicted"/>
<evidence type="ECO:0000313" key="12">
    <source>
        <dbReference type="Proteomes" id="UP000189137"/>
    </source>
</evidence>
<evidence type="ECO:0000256" key="1">
    <source>
        <dbReference type="ARBA" id="ARBA00023015"/>
    </source>
</evidence>
<keyword evidence="2 4" id="KW-0238">DNA-binding</keyword>
<reference evidence="9" key="4">
    <citation type="submission" date="2021-06" db="EMBL/GenBank/DDBJ databases">
        <authorList>
            <consortium name="NCBI Pathogen Detection Project"/>
        </authorList>
    </citation>
    <scope>NUCLEOTIDE SEQUENCE</scope>
    <source>
        <strain evidence="9">HN1000</strain>
    </source>
</reference>
<evidence type="ECO:0000259" key="5">
    <source>
        <dbReference type="PROSITE" id="PS50977"/>
    </source>
</evidence>
<keyword evidence="1" id="KW-0805">Transcription regulation</keyword>
<name>A0A069A2G9_CLODI</name>
<dbReference type="EMBL" id="LK932350">
    <property type="protein sequence ID" value="CDS83644.1"/>
    <property type="molecule type" value="Genomic_DNA"/>
</dbReference>
<dbReference type="PANTHER" id="PTHR30055">
    <property type="entry name" value="HTH-TYPE TRANSCRIPTIONAL REGULATOR RUTR"/>
    <property type="match status" value="1"/>
</dbReference>
<dbReference type="SUPFAM" id="SSF46689">
    <property type="entry name" value="Homeodomain-like"/>
    <property type="match status" value="1"/>
</dbReference>
<protein>
    <submittedName>
        <fullName evidence="11">DNA-binding transcriptional regulator EnvR</fullName>
    </submittedName>
    <submittedName>
        <fullName evidence="9">TetR/AcrR family transcriptional regulator</fullName>
    </submittedName>
    <submittedName>
        <fullName evidence="6">Transcriptional regulator, TetR family</fullName>
    </submittedName>
</protein>
<evidence type="ECO:0000313" key="8">
    <source>
        <dbReference type="EMBL" id="CDT53584.1"/>
    </source>
</evidence>
<dbReference type="PRINTS" id="PR00455">
    <property type="entry name" value="HTHTETR"/>
</dbReference>
<dbReference type="EMBL" id="LK932467">
    <property type="protein sequence ID" value="CDS83538.1"/>
    <property type="molecule type" value="Genomic_DNA"/>
</dbReference>
<dbReference type="InterPro" id="IPR009057">
    <property type="entry name" value="Homeodomain-like_sf"/>
</dbReference>
<sequence length="212" mass="24855">MSELSKRDKEKIQRENEIIDKAEKLFCLNGFDNTTMNELAKEVEYTKRTIYKYFSCKEDLFFAVVLRGYKRLWDNVKIESAKGKTGFEKIKLSYFAFHKFYSVEPSLLCLMGMIGIVNSEKSDTDMLFKEKFFSFNKFMFDEIQGMFEIGKNDRSIRHDIEIPTLMYSSIFTLTGFFNLLSVTGKSYLNNFNIDEEKFIETTLALLIDSIKA</sequence>
<evidence type="ECO:0000313" key="7">
    <source>
        <dbReference type="EMBL" id="CDS83644.1"/>
    </source>
</evidence>
<dbReference type="GO" id="GO:0003700">
    <property type="term" value="F:DNA-binding transcription factor activity"/>
    <property type="evidence" value="ECO:0007669"/>
    <property type="project" value="TreeGrafter"/>
</dbReference>
<dbReference type="RefSeq" id="WP_003434707.1">
    <property type="nucleotide sequence ID" value="NZ_AP031492.1"/>
</dbReference>
<dbReference type="EMBL" id="DAEPXK010000023">
    <property type="protein sequence ID" value="HBH1542790.1"/>
    <property type="molecule type" value="Genomic_DNA"/>
</dbReference>
<reference evidence="9" key="3">
    <citation type="journal article" date="2018" name="Genome Biol.">
        <title>SKESA: strategic k-mer extension for scrupulous assemblies.</title>
        <authorList>
            <person name="Souvorov A."/>
            <person name="Agarwala R."/>
            <person name="Lipman D.J."/>
        </authorList>
    </citation>
    <scope>NUCLEOTIDE SEQUENCE</scope>
    <source>
        <strain evidence="9">HN1000</strain>
    </source>
</reference>
<dbReference type="GO" id="GO:0000976">
    <property type="term" value="F:transcription cis-regulatory region binding"/>
    <property type="evidence" value="ECO:0007669"/>
    <property type="project" value="TreeGrafter"/>
</dbReference>
<dbReference type="KEGG" id="pdf:CD630DERM_04630"/>
<feature type="domain" description="HTH tetR-type" evidence="5">
    <location>
        <begin position="12"/>
        <end position="72"/>
    </location>
</feature>
<dbReference type="PROSITE" id="PS50977">
    <property type="entry name" value="HTH_TETR_2"/>
    <property type="match status" value="1"/>
</dbReference>
<dbReference type="GeneID" id="66352965"/>
<organism evidence="6">
    <name type="scientific">Clostridioides difficile</name>
    <name type="common">Peptoclostridium difficile</name>
    <dbReference type="NCBI Taxonomy" id="1496"/>
    <lineage>
        <taxon>Bacteria</taxon>
        <taxon>Bacillati</taxon>
        <taxon>Bacillota</taxon>
        <taxon>Clostridia</taxon>
        <taxon>Peptostreptococcales</taxon>
        <taxon>Peptostreptococcaceae</taxon>
        <taxon>Clostridioides</taxon>
    </lineage>
</organism>
<dbReference type="InterPro" id="IPR050109">
    <property type="entry name" value="HTH-type_TetR-like_transc_reg"/>
</dbReference>
<dbReference type="EMBL" id="DAEPXK010000143">
    <property type="protein sequence ID" value="HBH1544767.1"/>
    <property type="molecule type" value="Genomic_DNA"/>
</dbReference>
<dbReference type="PATRIC" id="fig|1496.854.peg.466"/>
<accession>A0A069A2G9</accession>
<evidence type="ECO:0000313" key="10">
    <source>
        <dbReference type="EMBL" id="HBH1544767.1"/>
    </source>
</evidence>
<dbReference type="AlphaFoldDB" id="A0A069A2G9"/>
<dbReference type="Proteomes" id="UP000878956">
    <property type="component" value="Unassembled WGS sequence"/>
</dbReference>
<evidence type="ECO:0000256" key="2">
    <source>
        <dbReference type="ARBA" id="ARBA00023125"/>
    </source>
</evidence>
<dbReference type="Gene3D" id="1.10.10.60">
    <property type="entry name" value="Homeodomain-like"/>
    <property type="match status" value="1"/>
</dbReference>
<dbReference type="EMBL" id="FUPS01000013">
    <property type="protein sequence ID" value="SJS94128.1"/>
    <property type="molecule type" value="Genomic_DNA"/>
</dbReference>
<evidence type="ECO:0000256" key="3">
    <source>
        <dbReference type="ARBA" id="ARBA00023163"/>
    </source>
</evidence>
<dbReference type="Pfam" id="PF00440">
    <property type="entry name" value="TetR_N"/>
    <property type="match status" value="1"/>
</dbReference>